<evidence type="ECO:0000313" key="1">
    <source>
        <dbReference type="EMBL" id="KAF9800131.1"/>
    </source>
</evidence>
<sequence length="117" mass="12614">MLHPNLIRSRVLGSGSASMLVAKVTACTGRRPGPCLSNTMSASFPRHLLLLLLTSTFRLRGSTLQSTQMCPLLLLIAKKKLFNSGQRARPMSSCCLTSVARLSASSHMVKVSSSILR</sequence>
<reference evidence="1" key="1">
    <citation type="submission" date="2020-11" db="EMBL/GenBank/DDBJ databases">
        <authorList>
            <person name="Koelle M."/>
            <person name="Horta M.A.C."/>
            <person name="Nowrousian M."/>
            <person name="Ohm R.A."/>
            <person name="Benz P."/>
            <person name="Pilgard A."/>
        </authorList>
    </citation>
    <scope>NUCLEOTIDE SEQUENCE</scope>
    <source>
        <strain evidence="1">FPRL280</strain>
    </source>
</reference>
<name>A0A8H7TWS9_9APHY</name>
<dbReference type="AlphaFoldDB" id="A0A8H7TWS9"/>
<accession>A0A8H7TWS9</accession>
<dbReference type="EMBL" id="JADOXO010000813">
    <property type="protein sequence ID" value="KAF9800131.1"/>
    <property type="molecule type" value="Genomic_DNA"/>
</dbReference>
<comment type="caution">
    <text evidence="1">The sequence shown here is derived from an EMBL/GenBank/DDBJ whole genome shotgun (WGS) entry which is preliminary data.</text>
</comment>
<protein>
    <submittedName>
        <fullName evidence="1">Uncharacterized protein</fullName>
    </submittedName>
</protein>
<evidence type="ECO:0000313" key="2">
    <source>
        <dbReference type="Proteomes" id="UP000639403"/>
    </source>
</evidence>
<reference evidence="1" key="2">
    <citation type="journal article" name="Front. Microbiol.">
        <title>Degradative Capacity of Two Strains of Rhodonia placenta: From Phenotype to Genotype.</title>
        <authorList>
            <person name="Kolle M."/>
            <person name="Horta M.A.C."/>
            <person name="Nowrousian M."/>
            <person name="Ohm R.A."/>
            <person name="Benz J.P."/>
            <person name="Pilgard A."/>
        </authorList>
    </citation>
    <scope>NUCLEOTIDE SEQUENCE</scope>
    <source>
        <strain evidence="1">FPRL280</strain>
    </source>
</reference>
<dbReference type="Proteomes" id="UP000639403">
    <property type="component" value="Unassembled WGS sequence"/>
</dbReference>
<proteinExistence type="predicted"/>
<gene>
    <name evidence="1" type="ORF">IEO21_10437</name>
</gene>
<organism evidence="1 2">
    <name type="scientific">Rhodonia placenta</name>
    <dbReference type="NCBI Taxonomy" id="104341"/>
    <lineage>
        <taxon>Eukaryota</taxon>
        <taxon>Fungi</taxon>
        <taxon>Dikarya</taxon>
        <taxon>Basidiomycota</taxon>
        <taxon>Agaricomycotina</taxon>
        <taxon>Agaricomycetes</taxon>
        <taxon>Polyporales</taxon>
        <taxon>Adustoporiaceae</taxon>
        <taxon>Rhodonia</taxon>
    </lineage>
</organism>